<reference evidence="2 3" key="1">
    <citation type="journal article" date="2010" name="Nature">
        <title>Genome sequencing and analysis of the model grass Brachypodium distachyon.</title>
        <authorList>
            <consortium name="International Brachypodium Initiative"/>
        </authorList>
    </citation>
    <scope>NUCLEOTIDE SEQUENCE [LARGE SCALE GENOMIC DNA]</scope>
    <source>
        <strain evidence="2 3">Bd21</strain>
    </source>
</reference>
<evidence type="ECO:0000256" key="1">
    <source>
        <dbReference type="SAM" id="MobiDB-lite"/>
    </source>
</evidence>
<proteinExistence type="predicted"/>
<organism evidence="2">
    <name type="scientific">Brachypodium distachyon</name>
    <name type="common">Purple false brome</name>
    <name type="synonym">Trachynia distachya</name>
    <dbReference type="NCBI Taxonomy" id="15368"/>
    <lineage>
        <taxon>Eukaryota</taxon>
        <taxon>Viridiplantae</taxon>
        <taxon>Streptophyta</taxon>
        <taxon>Embryophyta</taxon>
        <taxon>Tracheophyta</taxon>
        <taxon>Spermatophyta</taxon>
        <taxon>Magnoliopsida</taxon>
        <taxon>Liliopsida</taxon>
        <taxon>Poales</taxon>
        <taxon>Poaceae</taxon>
        <taxon>BOP clade</taxon>
        <taxon>Pooideae</taxon>
        <taxon>Stipodae</taxon>
        <taxon>Brachypodieae</taxon>
        <taxon>Brachypodium</taxon>
    </lineage>
</organism>
<protein>
    <submittedName>
        <fullName evidence="2 3">Uncharacterized protein</fullName>
    </submittedName>
</protein>
<keyword evidence="4" id="KW-1185">Reference proteome</keyword>
<feature type="compositionally biased region" description="Low complexity" evidence="1">
    <location>
        <begin position="241"/>
        <end position="252"/>
    </location>
</feature>
<reference evidence="2" key="2">
    <citation type="submission" date="2017-06" db="EMBL/GenBank/DDBJ databases">
        <title>WGS assembly of Brachypodium distachyon.</title>
        <authorList>
            <consortium name="The International Brachypodium Initiative"/>
            <person name="Lucas S."/>
            <person name="Harmon-Smith M."/>
            <person name="Lail K."/>
            <person name="Tice H."/>
            <person name="Grimwood J."/>
            <person name="Bruce D."/>
            <person name="Barry K."/>
            <person name="Shu S."/>
            <person name="Lindquist E."/>
            <person name="Wang M."/>
            <person name="Pitluck S."/>
            <person name="Vogel J.P."/>
            <person name="Garvin D.F."/>
            <person name="Mockler T.C."/>
            <person name="Schmutz J."/>
            <person name="Rokhsar D."/>
            <person name="Bevan M.W."/>
        </authorList>
    </citation>
    <scope>NUCLEOTIDE SEQUENCE</scope>
    <source>
        <strain evidence="2">Bd21</strain>
    </source>
</reference>
<dbReference type="AlphaFoldDB" id="A0A0Q3EMA3"/>
<dbReference type="InParanoid" id="A0A0Q3EMA3"/>
<gene>
    <name evidence="2" type="ORF">BRADI_4g11133v3</name>
</gene>
<feature type="region of interest" description="Disordered" evidence="1">
    <location>
        <begin position="241"/>
        <end position="261"/>
    </location>
</feature>
<name>A0A0Q3EMA3_BRADI</name>
<accession>A0A0Q3EMA3</accession>
<sequence length="274" mass="29852">MALAPHGLPLSRGLPPVSLPLTSYSSLPSGPLSLSPWLPLSRAPPQARWPELPRLQLRPTSPSASTTSKQRLPPLCSLFLLLLHISSAYCSWPPSSRPVHLLQQRHQAPPAPPLAFLTSTTSHACCSLPVLVLRPAPSSTSPSPPRCCSPRRQPRRRQRPHLAAPPLAHGPLPLPLFVKPSRQPKSSQLLLLSLAAAVLLLPPLRVRFVVPLPKTLLCTAKIDDRRTPKMEPCTPTFPMCTTTSSTSATSSTSRRRTCPTYNVRPFRKADSSLL</sequence>
<evidence type="ECO:0000313" key="2">
    <source>
        <dbReference type="EMBL" id="KQJ87444.1"/>
    </source>
</evidence>
<evidence type="ECO:0000313" key="4">
    <source>
        <dbReference type="Proteomes" id="UP000008810"/>
    </source>
</evidence>
<dbReference type="EnsemblPlants" id="KQJ87444">
    <property type="protein sequence ID" value="KQJ87444"/>
    <property type="gene ID" value="BRADI_4g11133v3"/>
</dbReference>
<dbReference type="EMBL" id="CM000883">
    <property type="protein sequence ID" value="KQJ87444.1"/>
    <property type="molecule type" value="Genomic_DNA"/>
</dbReference>
<feature type="region of interest" description="Disordered" evidence="1">
    <location>
        <begin position="136"/>
        <end position="167"/>
    </location>
</feature>
<reference evidence="3" key="3">
    <citation type="submission" date="2018-08" db="UniProtKB">
        <authorList>
            <consortium name="EnsemblPlants"/>
        </authorList>
    </citation>
    <scope>IDENTIFICATION</scope>
    <source>
        <strain evidence="3">cv. Bd21</strain>
    </source>
</reference>
<evidence type="ECO:0000313" key="3">
    <source>
        <dbReference type="EnsemblPlants" id="KQJ87444"/>
    </source>
</evidence>
<dbReference type="Gramene" id="KQJ87444">
    <property type="protein sequence ID" value="KQJ87444"/>
    <property type="gene ID" value="BRADI_4g11133v3"/>
</dbReference>
<dbReference type="Proteomes" id="UP000008810">
    <property type="component" value="Chromosome 4"/>
</dbReference>